<dbReference type="AlphaFoldDB" id="A0A672QRI8"/>
<dbReference type="InterPro" id="IPR036691">
    <property type="entry name" value="Endo/exonu/phosph_ase_sf"/>
</dbReference>
<dbReference type="SUPFAM" id="SSF56219">
    <property type="entry name" value="DNase I-like"/>
    <property type="match status" value="2"/>
</dbReference>
<evidence type="ECO:0000256" key="9">
    <source>
        <dbReference type="PIRSR" id="PIRSR604808-2"/>
    </source>
</evidence>
<keyword evidence="8" id="KW-0234">DNA repair</keyword>
<dbReference type="PANTHER" id="PTHR22748:SF26">
    <property type="entry name" value="ENDONUCLEASE_EXONUCLEASE_PHOSPHATASE DOMAIN-CONTAINING PROTEIN"/>
    <property type="match status" value="1"/>
</dbReference>
<evidence type="ECO:0000256" key="8">
    <source>
        <dbReference type="ARBA" id="ARBA00023204"/>
    </source>
</evidence>
<keyword evidence="6" id="KW-0378">Hydrolase</keyword>
<proteinExistence type="inferred from homology"/>
<reference evidence="11" key="1">
    <citation type="submission" date="2025-08" db="UniProtKB">
        <authorList>
            <consortium name="Ensembl"/>
        </authorList>
    </citation>
    <scope>IDENTIFICATION</scope>
</reference>
<evidence type="ECO:0000313" key="12">
    <source>
        <dbReference type="Proteomes" id="UP000472262"/>
    </source>
</evidence>
<keyword evidence="9" id="KW-0464">Manganese</keyword>
<evidence type="ECO:0000256" key="4">
    <source>
        <dbReference type="ARBA" id="ARBA00022723"/>
    </source>
</evidence>
<accession>A0A672QRI8</accession>
<evidence type="ECO:0000313" key="11">
    <source>
        <dbReference type="Ensembl" id="ENSSGRP00000078746.1"/>
    </source>
</evidence>
<keyword evidence="4 9" id="KW-0479">Metal-binding</keyword>
<protein>
    <recommendedName>
        <fullName evidence="3">exodeoxyribonuclease III</fullName>
        <ecNumber evidence="3">3.1.11.2</ecNumber>
    </recommendedName>
</protein>
<dbReference type="GO" id="GO:0005634">
    <property type="term" value="C:nucleus"/>
    <property type="evidence" value="ECO:0007669"/>
    <property type="project" value="TreeGrafter"/>
</dbReference>
<comment type="similarity">
    <text evidence="2">Belongs to the DNA repair enzymes AP/ExoA family.</text>
</comment>
<name>A0A672QRI8_SINGR</name>
<keyword evidence="5" id="KW-0227">DNA damage</keyword>
<dbReference type="InterPro" id="IPR004808">
    <property type="entry name" value="AP_endonuc_1"/>
</dbReference>
<feature type="binding site" evidence="9">
    <location>
        <position position="15"/>
    </location>
    <ligand>
        <name>Mg(2+)</name>
        <dbReference type="ChEBI" id="CHEBI:18420"/>
        <label>1</label>
    </ligand>
</feature>
<dbReference type="GO" id="GO:0046872">
    <property type="term" value="F:metal ion binding"/>
    <property type="evidence" value="ECO:0007669"/>
    <property type="project" value="UniProtKB-KW"/>
</dbReference>
<dbReference type="Proteomes" id="UP000472262">
    <property type="component" value="Unassembled WGS sequence"/>
</dbReference>
<evidence type="ECO:0000256" key="2">
    <source>
        <dbReference type="ARBA" id="ARBA00007092"/>
    </source>
</evidence>
<dbReference type="GO" id="GO:0008081">
    <property type="term" value="F:phosphoric diester hydrolase activity"/>
    <property type="evidence" value="ECO:0007669"/>
    <property type="project" value="TreeGrafter"/>
</dbReference>
<dbReference type="Gene3D" id="3.60.10.10">
    <property type="entry name" value="Endonuclease/exonuclease/phosphatase"/>
    <property type="match status" value="2"/>
</dbReference>
<feature type="binding site" evidence="9">
    <location>
        <position position="48"/>
    </location>
    <ligand>
        <name>Mg(2+)</name>
        <dbReference type="ChEBI" id="CHEBI:18420"/>
        <label>1</label>
    </ligand>
</feature>
<organism evidence="11 12">
    <name type="scientific">Sinocyclocheilus grahami</name>
    <name type="common">Dianchi golden-line fish</name>
    <name type="synonym">Barbus grahami</name>
    <dbReference type="NCBI Taxonomy" id="75366"/>
    <lineage>
        <taxon>Eukaryota</taxon>
        <taxon>Metazoa</taxon>
        <taxon>Chordata</taxon>
        <taxon>Craniata</taxon>
        <taxon>Vertebrata</taxon>
        <taxon>Euteleostomi</taxon>
        <taxon>Actinopterygii</taxon>
        <taxon>Neopterygii</taxon>
        <taxon>Teleostei</taxon>
        <taxon>Ostariophysi</taxon>
        <taxon>Cypriniformes</taxon>
        <taxon>Cyprinidae</taxon>
        <taxon>Cyprininae</taxon>
        <taxon>Sinocyclocheilus</taxon>
    </lineage>
</organism>
<evidence type="ECO:0000256" key="7">
    <source>
        <dbReference type="ARBA" id="ARBA00022842"/>
    </source>
</evidence>
<keyword evidence="12" id="KW-1185">Reference proteome</keyword>
<dbReference type="InterPro" id="IPR005135">
    <property type="entry name" value="Endo/exonuclease/phosphatase"/>
</dbReference>
<keyword evidence="7 9" id="KW-0460">Magnesium</keyword>
<sequence>MEPPKHQSLSFVSWNTMGIRYTKGTNSKLQLVLDELIRLKADVVFLQETHIEPRSYEVPESIKGWRTFFTVHHPRSKGVAILIKNEKTFNYICHDEDYSGGYIVLFCHLYGQLYTLVNVYNHKADRQMLYRLRDYLTAINTKGVLVVGGDFQLVLDELIRLKADVVFLQETHIEPRSYEVLESIKGWRTFFTVHHPRSKGVAILIKNEKTWLVGTSTQYWTQLLIGDQQQIKRSIPHLDAF</sequence>
<dbReference type="GO" id="GO:0006284">
    <property type="term" value="P:base-excision repair"/>
    <property type="evidence" value="ECO:0007669"/>
    <property type="project" value="TreeGrafter"/>
</dbReference>
<evidence type="ECO:0000259" key="10">
    <source>
        <dbReference type="Pfam" id="PF03372"/>
    </source>
</evidence>
<feature type="domain" description="Endonuclease/exonuclease/phosphatase" evidence="10">
    <location>
        <begin position="12"/>
        <end position="151"/>
    </location>
</feature>
<evidence type="ECO:0000256" key="3">
    <source>
        <dbReference type="ARBA" id="ARBA00012115"/>
    </source>
</evidence>
<dbReference type="Pfam" id="PF03372">
    <property type="entry name" value="Exo_endo_phos"/>
    <property type="match status" value="1"/>
</dbReference>
<comment type="cofactor">
    <cofactor evidence="9">
        <name>Mg(2+)</name>
        <dbReference type="ChEBI" id="CHEBI:18420"/>
    </cofactor>
    <cofactor evidence="9">
        <name>Mn(2+)</name>
        <dbReference type="ChEBI" id="CHEBI:29035"/>
    </cofactor>
    <text evidence="9">Probably binds two magnesium or manganese ions per subunit.</text>
</comment>
<evidence type="ECO:0000256" key="1">
    <source>
        <dbReference type="ARBA" id="ARBA00000493"/>
    </source>
</evidence>
<dbReference type="EC" id="3.1.11.2" evidence="3"/>
<evidence type="ECO:0000256" key="5">
    <source>
        <dbReference type="ARBA" id="ARBA00022763"/>
    </source>
</evidence>
<dbReference type="GO" id="GO:0003906">
    <property type="term" value="F:DNA-(apurinic or apyrimidinic site) endonuclease activity"/>
    <property type="evidence" value="ECO:0007669"/>
    <property type="project" value="TreeGrafter"/>
</dbReference>
<dbReference type="PANTHER" id="PTHR22748">
    <property type="entry name" value="AP ENDONUCLEASE"/>
    <property type="match status" value="1"/>
</dbReference>
<dbReference type="GO" id="GO:0008311">
    <property type="term" value="F:double-stranded DNA 3'-5' DNA exonuclease activity"/>
    <property type="evidence" value="ECO:0007669"/>
    <property type="project" value="UniProtKB-EC"/>
</dbReference>
<dbReference type="InParanoid" id="A0A672QRI8"/>
<evidence type="ECO:0000256" key="6">
    <source>
        <dbReference type="ARBA" id="ARBA00022801"/>
    </source>
</evidence>
<comment type="catalytic activity">
    <reaction evidence="1">
        <text>Exonucleolytic cleavage in the 3'- to 5'-direction to yield nucleoside 5'-phosphates.</text>
        <dbReference type="EC" id="3.1.11.2"/>
    </reaction>
</comment>
<dbReference type="Ensembl" id="ENSSGRT00000083852.1">
    <property type="protein sequence ID" value="ENSSGRP00000078746.1"/>
    <property type="gene ID" value="ENSSGRG00000039874.1"/>
</dbReference>
<reference evidence="11" key="2">
    <citation type="submission" date="2025-09" db="UniProtKB">
        <authorList>
            <consortium name="Ensembl"/>
        </authorList>
    </citation>
    <scope>IDENTIFICATION</scope>
</reference>